<protein>
    <recommendedName>
        <fullName evidence="2">Universal stress protein</fullName>
    </recommendedName>
</protein>
<dbReference type="InterPro" id="IPR006015">
    <property type="entry name" value="Universal_stress_UspA"/>
</dbReference>
<dbReference type="PIRSF" id="PIRSF006276">
    <property type="entry name" value="UspA"/>
    <property type="match status" value="1"/>
</dbReference>
<accession>A0A6C0FZ80</accession>
<keyword evidence="2" id="KW-0963">Cytoplasm</keyword>
<dbReference type="Gene3D" id="3.40.50.620">
    <property type="entry name" value="HUPs"/>
    <property type="match status" value="1"/>
</dbReference>
<dbReference type="KEGG" id="plyc:GXP70_05830"/>
<comment type="similarity">
    <text evidence="1 2">Belongs to the universal stress protein A family.</text>
</comment>
<dbReference type="CDD" id="cd00293">
    <property type="entry name" value="USP-like"/>
    <property type="match status" value="1"/>
</dbReference>
<evidence type="ECO:0000313" key="4">
    <source>
        <dbReference type="EMBL" id="QHT59520.1"/>
    </source>
</evidence>
<dbReference type="Proteomes" id="UP000476064">
    <property type="component" value="Chromosome"/>
</dbReference>
<reference evidence="4 5" key="1">
    <citation type="submission" date="2020-01" db="EMBL/GenBank/DDBJ databases">
        <title>Paenibacillus sp. nov., isolated from tomato rhizosphere.</title>
        <authorList>
            <person name="Weon H.-Y."/>
            <person name="Lee S.A."/>
        </authorList>
    </citation>
    <scope>NUCLEOTIDE SEQUENCE [LARGE SCALE GENOMIC DNA]</scope>
    <source>
        <strain evidence="4 5">12200R-189</strain>
    </source>
</reference>
<dbReference type="PANTHER" id="PTHR46268">
    <property type="entry name" value="STRESS RESPONSE PROTEIN NHAX"/>
    <property type="match status" value="1"/>
</dbReference>
<name>A0A6C0FZ80_9BACL</name>
<proteinExistence type="inferred from homology"/>
<organism evidence="4 5">
    <name type="scientific">Paenibacillus lycopersici</name>
    <dbReference type="NCBI Taxonomy" id="2704462"/>
    <lineage>
        <taxon>Bacteria</taxon>
        <taxon>Bacillati</taxon>
        <taxon>Bacillota</taxon>
        <taxon>Bacilli</taxon>
        <taxon>Bacillales</taxon>
        <taxon>Paenibacillaceae</taxon>
        <taxon>Paenibacillus</taxon>
    </lineage>
</organism>
<dbReference type="InterPro" id="IPR014729">
    <property type="entry name" value="Rossmann-like_a/b/a_fold"/>
</dbReference>
<dbReference type="PANTHER" id="PTHR46268:SF6">
    <property type="entry name" value="UNIVERSAL STRESS PROTEIN UP12"/>
    <property type="match status" value="1"/>
</dbReference>
<evidence type="ECO:0000256" key="2">
    <source>
        <dbReference type="PIRNR" id="PIRNR006276"/>
    </source>
</evidence>
<dbReference type="AlphaFoldDB" id="A0A6C0FZ80"/>
<evidence type="ECO:0000256" key="1">
    <source>
        <dbReference type="ARBA" id="ARBA00008791"/>
    </source>
</evidence>
<sequence>MSYTRILVAYDGSAPADKALEQAIMLARDNEAAQLEVIHVYSQPIVVLADGVYYPPADQEQAIREHAQSVVDKAAGKVRSIPNGKVILRIGNPAKIIVERAEETRCDLIVIGNRGHGAFMEHVLGSVSHNVVQHAKASVLIVK</sequence>
<dbReference type="GO" id="GO:0005737">
    <property type="term" value="C:cytoplasm"/>
    <property type="evidence" value="ECO:0007669"/>
    <property type="project" value="UniProtKB-SubCell"/>
</dbReference>
<comment type="subcellular location">
    <subcellularLocation>
        <location evidence="2">Cytoplasm</location>
    </subcellularLocation>
</comment>
<gene>
    <name evidence="4" type="ORF">GXP70_05830</name>
</gene>
<keyword evidence="5" id="KW-1185">Reference proteome</keyword>
<evidence type="ECO:0000313" key="5">
    <source>
        <dbReference type="Proteomes" id="UP000476064"/>
    </source>
</evidence>
<dbReference type="Pfam" id="PF00582">
    <property type="entry name" value="Usp"/>
    <property type="match status" value="1"/>
</dbReference>
<feature type="domain" description="UspA" evidence="3">
    <location>
        <begin position="3"/>
        <end position="143"/>
    </location>
</feature>
<dbReference type="EMBL" id="CP048209">
    <property type="protein sequence ID" value="QHT59520.1"/>
    <property type="molecule type" value="Genomic_DNA"/>
</dbReference>
<dbReference type="RefSeq" id="WP_162355586.1">
    <property type="nucleotide sequence ID" value="NZ_CP048209.1"/>
</dbReference>
<dbReference type="PRINTS" id="PR01438">
    <property type="entry name" value="UNVRSLSTRESS"/>
</dbReference>
<evidence type="ECO:0000259" key="3">
    <source>
        <dbReference type="Pfam" id="PF00582"/>
    </source>
</evidence>
<dbReference type="InterPro" id="IPR006016">
    <property type="entry name" value="UspA"/>
</dbReference>
<dbReference type="SUPFAM" id="SSF52402">
    <property type="entry name" value="Adenine nucleotide alpha hydrolases-like"/>
    <property type="match status" value="1"/>
</dbReference>